<dbReference type="GO" id="GO:0005829">
    <property type="term" value="C:cytosol"/>
    <property type="evidence" value="ECO:0007669"/>
    <property type="project" value="TreeGrafter"/>
</dbReference>
<dbReference type="SUPFAM" id="SSF52540">
    <property type="entry name" value="P-loop containing nucleoside triphosphate hydrolases"/>
    <property type="match status" value="1"/>
</dbReference>
<proteinExistence type="predicted"/>
<evidence type="ECO:0000256" key="2">
    <source>
        <dbReference type="ARBA" id="ARBA00022840"/>
    </source>
</evidence>
<dbReference type="PANTHER" id="PTHR43384">
    <property type="entry name" value="SEPTUM SITE-DETERMINING PROTEIN MIND HOMOLOG, CHLOROPLASTIC-RELATED"/>
    <property type="match status" value="1"/>
</dbReference>
<keyword evidence="1" id="KW-0547">Nucleotide-binding</keyword>
<reference evidence="3" key="1">
    <citation type="submission" date="2020-05" db="EMBL/GenBank/DDBJ databases">
        <authorList>
            <person name="Chiriac C."/>
            <person name="Salcher M."/>
            <person name="Ghai R."/>
            <person name="Kavagutti S V."/>
        </authorList>
    </citation>
    <scope>NUCLEOTIDE SEQUENCE</scope>
</reference>
<gene>
    <name evidence="3" type="ORF">UFOPK1643_00015</name>
</gene>
<dbReference type="GO" id="GO:0051782">
    <property type="term" value="P:negative regulation of cell division"/>
    <property type="evidence" value="ECO:0007669"/>
    <property type="project" value="TreeGrafter"/>
</dbReference>
<dbReference type="AlphaFoldDB" id="A0A6J6D9L6"/>
<dbReference type="GO" id="GO:0016887">
    <property type="term" value="F:ATP hydrolysis activity"/>
    <property type="evidence" value="ECO:0007669"/>
    <property type="project" value="TreeGrafter"/>
</dbReference>
<dbReference type="InterPro" id="IPR027417">
    <property type="entry name" value="P-loop_NTPase"/>
</dbReference>
<dbReference type="Gene3D" id="3.40.50.300">
    <property type="entry name" value="P-loop containing nucleotide triphosphate hydrolases"/>
    <property type="match status" value="1"/>
</dbReference>
<dbReference type="GO" id="GO:0009898">
    <property type="term" value="C:cytoplasmic side of plasma membrane"/>
    <property type="evidence" value="ECO:0007669"/>
    <property type="project" value="TreeGrafter"/>
</dbReference>
<protein>
    <submittedName>
        <fullName evidence="3">Unannotated protein</fullName>
    </submittedName>
</protein>
<dbReference type="EMBL" id="CAEZTK010000001">
    <property type="protein sequence ID" value="CAB4558983.1"/>
    <property type="molecule type" value="Genomic_DNA"/>
</dbReference>
<organism evidence="3">
    <name type="scientific">freshwater metagenome</name>
    <dbReference type="NCBI Taxonomy" id="449393"/>
    <lineage>
        <taxon>unclassified sequences</taxon>
        <taxon>metagenomes</taxon>
        <taxon>ecological metagenomes</taxon>
    </lineage>
</organism>
<accession>A0A6J6D9L6</accession>
<name>A0A6J6D9L6_9ZZZZ</name>
<evidence type="ECO:0000256" key="1">
    <source>
        <dbReference type="ARBA" id="ARBA00022741"/>
    </source>
</evidence>
<dbReference type="GO" id="GO:0005524">
    <property type="term" value="F:ATP binding"/>
    <property type="evidence" value="ECO:0007669"/>
    <property type="project" value="UniProtKB-KW"/>
</dbReference>
<keyword evidence="2" id="KW-0067">ATP-binding</keyword>
<sequence>MPVVITAIARTDIEGFIASTLFAQGWSVIFRAIDWESLETYVRNNSSDLGSTLLIYGSDLPGISNEKVQQISTQFSQVIGFATNTDENFSQLNQAPIIAADLVSLVRGLVRTPMLREMSHASNLPRRAKVFALGSAGTHTGCTSIAMNLAMELSVQGKTTLLIDANFRAPSVFELLSMRNTESDLLWKKVAPNLSIFEITQAQAAETDELMMRAGKEFDYVVIDLGSIAGLSNRLTDRRWTSTTTTWSCDLADQLIVISRPDLLGVSRLQKVIELLAQTSIKAKLSFVMNMKTSGKKGEVELTKFMAMTSPVKPMRVRSINKDSRAVLAAQDERATLIETNERSTVRKSIAELASELSS</sequence>
<evidence type="ECO:0000313" key="3">
    <source>
        <dbReference type="EMBL" id="CAB4558983.1"/>
    </source>
</evidence>
<dbReference type="PANTHER" id="PTHR43384:SF6">
    <property type="entry name" value="SEPTUM SITE-DETERMINING PROTEIN MIND HOMOLOG, CHLOROPLASTIC"/>
    <property type="match status" value="1"/>
</dbReference>
<dbReference type="InterPro" id="IPR050625">
    <property type="entry name" value="ParA/MinD_ATPase"/>
</dbReference>